<sequence length="257" mass="27635">MTDLVLSTTFERITTITLNRPEARNALSSALLTRLSTAINDAEASDATDVIILTGADPAFCAGLDLRELGSAEINLVGGRDSAALSPFTSLWSATKPVIGAINGACVTGGFELALGCDILVASERATFADTHARVGLVPAGGMSVFLQEAVGLRRAKEMSLTGNFMNANEALRAHLVNRVVAHYDLMPTAIKIAEDIASNDQRAVRALKRLYDANSQMTAQDALQNERETFKNWRFDPAEIARRRSDVVDRGRGQQS</sequence>
<dbReference type="Gene3D" id="3.90.226.10">
    <property type="entry name" value="2-enoyl-CoA Hydratase, Chain A, domain 1"/>
    <property type="match status" value="1"/>
</dbReference>
<accession>A0A6J7KA71</accession>
<evidence type="ECO:0000313" key="2">
    <source>
        <dbReference type="EMBL" id="CAB4952726.1"/>
    </source>
</evidence>
<dbReference type="PANTHER" id="PTHR43802:SF1">
    <property type="entry name" value="IP11341P-RELATED"/>
    <property type="match status" value="1"/>
</dbReference>
<comment type="similarity">
    <text evidence="1">Belongs to the enoyl-CoA hydratase/isomerase family.</text>
</comment>
<dbReference type="InterPro" id="IPR001753">
    <property type="entry name" value="Enoyl-CoA_hydra/iso"/>
</dbReference>
<reference evidence="2" key="1">
    <citation type="submission" date="2020-05" db="EMBL/GenBank/DDBJ databases">
        <authorList>
            <person name="Chiriac C."/>
            <person name="Salcher M."/>
            <person name="Ghai R."/>
            <person name="Kavagutti S V."/>
        </authorList>
    </citation>
    <scope>NUCLEOTIDE SEQUENCE</scope>
</reference>
<protein>
    <submittedName>
        <fullName evidence="2">Unannotated protein</fullName>
    </submittedName>
</protein>
<gene>
    <name evidence="2" type="ORF">UFOPK3789_00793</name>
</gene>
<dbReference type="SUPFAM" id="SSF52096">
    <property type="entry name" value="ClpP/crotonase"/>
    <property type="match status" value="1"/>
</dbReference>
<proteinExistence type="inferred from homology"/>
<dbReference type="InterPro" id="IPR029045">
    <property type="entry name" value="ClpP/crotonase-like_dom_sf"/>
</dbReference>
<dbReference type="NCBIfam" id="NF004840">
    <property type="entry name" value="PRK06190.1"/>
    <property type="match status" value="1"/>
</dbReference>
<dbReference type="CDD" id="cd06558">
    <property type="entry name" value="crotonase-like"/>
    <property type="match status" value="1"/>
</dbReference>
<organism evidence="2">
    <name type="scientific">freshwater metagenome</name>
    <dbReference type="NCBI Taxonomy" id="449393"/>
    <lineage>
        <taxon>unclassified sequences</taxon>
        <taxon>metagenomes</taxon>
        <taxon>ecological metagenomes</taxon>
    </lineage>
</organism>
<dbReference type="EMBL" id="CAFBNL010000036">
    <property type="protein sequence ID" value="CAB4952726.1"/>
    <property type="molecule type" value="Genomic_DNA"/>
</dbReference>
<evidence type="ECO:0000256" key="1">
    <source>
        <dbReference type="ARBA" id="ARBA00005254"/>
    </source>
</evidence>
<dbReference type="AlphaFoldDB" id="A0A6J7KA71"/>
<dbReference type="PANTHER" id="PTHR43802">
    <property type="entry name" value="ENOYL-COA HYDRATASE"/>
    <property type="match status" value="1"/>
</dbReference>
<name>A0A6J7KA71_9ZZZZ</name>
<dbReference type="Pfam" id="PF00378">
    <property type="entry name" value="ECH_1"/>
    <property type="match status" value="1"/>
</dbReference>